<feature type="chain" id="PRO_5040315065" evidence="1">
    <location>
        <begin position="21"/>
        <end position="154"/>
    </location>
</feature>
<organism evidence="2 3">
    <name type="scientific">Saccharata proteae CBS 121410</name>
    <dbReference type="NCBI Taxonomy" id="1314787"/>
    <lineage>
        <taxon>Eukaryota</taxon>
        <taxon>Fungi</taxon>
        <taxon>Dikarya</taxon>
        <taxon>Ascomycota</taxon>
        <taxon>Pezizomycotina</taxon>
        <taxon>Dothideomycetes</taxon>
        <taxon>Dothideomycetes incertae sedis</taxon>
        <taxon>Botryosphaeriales</taxon>
        <taxon>Saccharataceae</taxon>
        <taxon>Saccharata</taxon>
    </lineage>
</organism>
<dbReference type="AlphaFoldDB" id="A0A9P4LUH3"/>
<comment type="caution">
    <text evidence="2">The sequence shown here is derived from an EMBL/GenBank/DDBJ whole genome shotgun (WGS) entry which is preliminary data.</text>
</comment>
<accession>A0A9P4LUH3</accession>
<gene>
    <name evidence="2" type="ORF">K490DRAFT_66713</name>
</gene>
<keyword evidence="1" id="KW-0732">Signal</keyword>
<evidence type="ECO:0000313" key="3">
    <source>
        <dbReference type="Proteomes" id="UP000799776"/>
    </source>
</evidence>
<dbReference type="EMBL" id="ML978724">
    <property type="protein sequence ID" value="KAF2086520.1"/>
    <property type="molecule type" value="Genomic_DNA"/>
</dbReference>
<dbReference type="Proteomes" id="UP000799776">
    <property type="component" value="Unassembled WGS sequence"/>
</dbReference>
<protein>
    <submittedName>
        <fullName evidence="2">Uncharacterized protein</fullName>
    </submittedName>
</protein>
<dbReference type="OrthoDB" id="2910287at2759"/>
<reference evidence="2" key="1">
    <citation type="journal article" date="2020" name="Stud. Mycol.">
        <title>101 Dothideomycetes genomes: a test case for predicting lifestyles and emergence of pathogens.</title>
        <authorList>
            <person name="Haridas S."/>
            <person name="Albert R."/>
            <person name="Binder M."/>
            <person name="Bloem J."/>
            <person name="Labutti K."/>
            <person name="Salamov A."/>
            <person name="Andreopoulos B."/>
            <person name="Baker S."/>
            <person name="Barry K."/>
            <person name="Bills G."/>
            <person name="Bluhm B."/>
            <person name="Cannon C."/>
            <person name="Castanera R."/>
            <person name="Culley D."/>
            <person name="Daum C."/>
            <person name="Ezra D."/>
            <person name="Gonzalez J."/>
            <person name="Henrissat B."/>
            <person name="Kuo A."/>
            <person name="Liang C."/>
            <person name="Lipzen A."/>
            <person name="Lutzoni F."/>
            <person name="Magnuson J."/>
            <person name="Mondo S."/>
            <person name="Nolan M."/>
            <person name="Ohm R."/>
            <person name="Pangilinan J."/>
            <person name="Park H.-J."/>
            <person name="Ramirez L."/>
            <person name="Alfaro M."/>
            <person name="Sun H."/>
            <person name="Tritt A."/>
            <person name="Yoshinaga Y."/>
            <person name="Zwiers L.-H."/>
            <person name="Turgeon B."/>
            <person name="Goodwin S."/>
            <person name="Spatafora J."/>
            <person name="Crous P."/>
            <person name="Grigoriev I."/>
        </authorList>
    </citation>
    <scope>NUCLEOTIDE SEQUENCE</scope>
    <source>
        <strain evidence="2">CBS 121410</strain>
    </source>
</reference>
<feature type="signal peptide" evidence="1">
    <location>
        <begin position="1"/>
        <end position="20"/>
    </location>
</feature>
<name>A0A9P4LUH3_9PEZI</name>
<keyword evidence="3" id="KW-1185">Reference proteome</keyword>
<evidence type="ECO:0000256" key="1">
    <source>
        <dbReference type="SAM" id="SignalP"/>
    </source>
</evidence>
<sequence>MKSFAAAALSGLSFLSAVSAFPTVNVDVGLPDGFQPITRVEIQQRLASNATEADRIFVCTGEEFYGTCGMKVVDFDQCTTLDAPFYHNVGSFSPGNGGYCRITTSANSCTQEGDLFIEPPGVNNLRWYEDVNWGSNITSFECQNCEACQLKRRV</sequence>
<evidence type="ECO:0000313" key="2">
    <source>
        <dbReference type="EMBL" id="KAF2086520.1"/>
    </source>
</evidence>
<proteinExistence type="predicted"/>